<evidence type="ECO:0000256" key="1">
    <source>
        <dbReference type="SAM" id="MobiDB-lite"/>
    </source>
</evidence>
<evidence type="ECO:0000259" key="2">
    <source>
        <dbReference type="Pfam" id="PF18433"/>
    </source>
</evidence>
<name>A0ABM5UXB2_9BURK</name>
<protein>
    <recommendedName>
        <fullName evidence="2">DUF5610 domain-containing protein</fullName>
    </recommendedName>
</protein>
<reference evidence="4" key="1">
    <citation type="journal article" date="2015" name="Genome Announc.">
        <title>Complete Genome Sequence of Herbaspirillum hiltneri N3 (DSM 17495), Isolated from Surface-Sterilized Wheat Roots.</title>
        <authorList>
            <person name="Guizelini D."/>
            <person name="Saizaki P.M."/>
            <person name="Coimbra N.A."/>
            <person name="Weiss V.A."/>
            <person name="Faoro H."/>
            <person name="Sfeir M.Z."/>
            <person name="Baura V.A."/>
            <person name="Monteiro R.A."/>
            <person name="Chubatsu L.S."/>
            <person name="Souza E.M."/>
            <person name="Cruz L.M."/>
            <person name="Pedrosa F.O."/>
            <person name="Raittz R.T."/>
            <person name="Marchaukoski J.N."/>
            <person name="Steffens M.B."/>
        </authorList>
    </citation>
    <scope>NUCLEOTIDE SEQUENCE [LARGE SCALE GENOMIC DNA]</scope>
    <source>
        <strain evidence="4">N3</strain>
    </source>
</reference>
<dbReference type="RefSeq" id="WP_053195310.1">
    <property type="nucleotide sequence ID" value="NZ_CP011409.1"/>
</dbReference>
<dbReference type="Pfam" id="PF18433">
    <property type="entry name" value="DUF5610"/>
    <property type="match status" value="1"/>
</dbReference>
<proteinExistence type="predicted"/>
<gene>
    <name evidence="3" type="ORF">F506_03235</name>
</gene>
<feature type="compositionally biased region" description="Low complexity" evidence="1">
    <location>
        <begin position="209"/>
        <end position="227"/>
    </location>
</feature>
<keyword evidence="4" id="KW-1185">Reference proteome</keyword>
<dbReference type="InterPro" id="IPR041651">
    <property type="entry name" value="DUF5610"/>
</dbReference>
<evidence type="ECO:0000313" key="4">
    <source>
        <dbReference type="Proteomes" id="UP000063429"/>
    </source>
</evidence>
<sequence>MAISTNTLNTTTTPAASQPATTDDTTKADSAGGTQETKLTPAIAKQQLNAAILQSSLEVSLSSQNDPLSLVYKSAIENLNDILKPELGDNAIQNAASQDNSPEATAGRILSFIKSAFGLFSQNTQTGSTDGTDGADGASDADNTKRDANIDKFMSLIQKGVDQGFDEARGILSSLKVLNGDIASNIDKTYEILKKGIADFVASLKNPTTDDGSAPADGSSSTTTSVSVSVSITASRTTVTNS</sequence>
<dbReference type="EMBL" id="CP011409">
    <property type="protein sequence ID" value="AKZ61810.1"/>
    <property type="molecule type" value="Genomic_DNA"/>
</dbReference>
<dbReference type="Gene3D" id="1.10.132.90">
    <property type="match status" value="2"/>
</dbReference>
<feature type="region of interest" description="Disordered" evidence="1">
    <location>
        <begin position="208"/>
        <end position="227"/>
    </location>
</feature>
<evidence type="ECO:0000313" key="3">
    <source>
        <dbReference type="EMBL" id="AKZ61810.1"/>
    </source>
</evidence>
<dbReference type="Proteomes" id="UP000063429">
    <property type="component" value="Chromosome"/>
</dbReference>
<feature type="domain" description="DUF5610" evidence="2">
    <location>
        <begin position="65"/>
        <end position="200"/>
    </location>
</feature>
<accession>A0ABM5UXB2</accession>
<feature type="region of interest" description="Disordered" evidence="1">
    <location>
        <begin position="1"/>
        <end position="34"/>
    </location>
</feature>
<feature type="compositionally biased region" description="Low complexity" evidence="1">
    <location>
        <begin position="124"/>
        <end position="141"/>
    </location>
</feature>
<feature type="region of interest" description="Disordered" evidence="1">
    <location>
        <begin position="124"/>
        <end position="143"/>
    </location>
</feature>
<organism evidence="3 4">
    <name type="scientific">Herbaspirillum hiltneri N3</name>
    <dbReference type="NCBI Taxonomy" id="1262470"/>
    <lineage>
        <taxon>Bacteria</taxon>
        <taxon>Pseudomonadati</taxon>
        <taxon>Pseudomonadota</taxon>
        <taxon>Betaproteobacteria</taxon>
        <taxon>Burkholderiales</taxon>
        <taxon>Oxalobacteraceae</taxon>
        <taxon>Herbaspirillum</taxon>
    </lineage>
</organism>